<dbReference type="GO" id="GO:0004674">
    <property type="term" value="F:protein serine/threonine kinase activity"/>
    <property type="evidence" value="ECO:0007669"/>
    <property type="project" value="UniProtKB-KW"/>
</dbReference>
<evidence type="ECO:0000256" key="4">
    <source>
        <dbReference type="ARBA" id="ARBA00022741"/>
    </source>
</evidence>
<keyword evidence="4" id="KW-0547">Nucleotide-binding</keyword>
<evidence type="ECO:0000313" key="10">
    <source>
        <dbReference type="EMBL" id="AZT92949.1"/>
    </source>
</evidence>
<dbReference type="EMBL" id="CP025330">
    <property type="protein sequence ID" value="AZT92949.1"/>
    <property type="molecule type" value="Genomic_DNA"/>
</dbReference>
<organism evidence="10 11">
    <name type="scientific">Brevibacterium aurantiacum</name>
    <dbReference type="NCBI Taxonomy" id="273384"/>
    <lineage>
        <taxon>Bacteria</taxon>
        <taxon>Bacillati</taxon>
        <taxon>Actinomycetota</taxon>
        <taxon>Actinomycetes</taxon>
        <taxon>Micrococcales</taxon>
        <taxon>Brevibacteriaceae</taxon>
        <taxon>Brevibacterium</taxon>
    </lineage>
</organism>
<keyword evidence="6" id="KW-0067">ATP-binding</keyword>
<dbReference type="InterPro" id="IPR018934">
    <property type="entry name" value="RIO_dom"/>
</dbReference>
<keyword evidence="5" id="KW-0418">Kinase</keyword>
<dbReference type="RefSeq" id="WP_164743323.1">
    <property type="nucleotide sequence ID" value="NZ_CP025330.1"/>
</dbReference>
<comment type="catalytic activity">
    <reaction evidence="7">
        <text>L-threonyl-[protein] + ATP = O-phospho-L-threonyl-[protein] + ADP + H(+)</text>
        <dbReference type="Rhea" id="RHEA:46608"/>
        <dbReference type="Rhea" id="RHEA-COMP:11060"/>
        <dbReference type="Rhea" id="RHEA-COMP:11605"/>
        <dbReference type="ChEBI" id="CHEBI:15378"/>
        <dbReference type="ChEBI" id="CHEBI:30013"/>
        <dbReference type="ChEBI" id="CHEBI:30616"/>
        <dbReference type="ChEBI" id="CHEBI:61977"/>
        <dbReference type="ChEBI" id="CHEBI:456216"/>
        <dbReference type="EC" id="2.7.11.1"/>
    </reaction>
</comment>
<reference evidence="10 11" key="1">
    <citation type="submission" date="2017-12" db="EMBL/GenBank/DDBJ databases">
        <authorList>
            <person name="Levesque S."/>
        </authorList>
    </citation>
    <scope>NUCLEOTIDE SEQUENCE [LARGE SCALE GENOMIC DNA]</scope>
    <source>
        <strain evidence="10 11">SMQ-1417</strain>
    </source>
</reference>
<evidence type="ECO:0000256" key="7">
    <source>
        <dbReference type="ARBA" id="ARBA00047899"/>
    </source>
</evidence>
<keyword evidence="2" id="KW-0723">Serine/threonine-protein kinase</keyword>
<dbReference type="Proteomes" id="UP000283000">
    <property type="component" value="Chromosome"/>
</dbReference>
<proteinExistence type="predicted"/>
<sequence>MEKNVEPRLDGDEGTRPVEDYLIGVSLSPVMEQHLPSVLTALNAHGFEYLTTLELNLTTASSVVHARENGADSPQHKNARTVVCLDFHALGANNRRRSYSNRDTLSTSIGSGLRRLTNGRIDADNIELEPFEREQIDRLLEAPSESGTSQLAERLQHIRQTLYSPYPVLETHAHGERAIVRSVLHPTHGRAVLKTFRSGAMRAAQRERTALEALRAESCVPRLLDHTKNSLLIELIDDDGTHIRRRLPGVEEVQLESWAVDQLVELVKCLRSQGLYLIDLASHNLMSTGGALKLIDLEFCYEYEDALPELVNDQTIIGTLPAHLVPESELFLIGTDTQWWNRILLSAFHPAITGASPRRLLKGSVTRIEQTAIQRFWYVVYVCLSPVRPFKRAVDSLRSRCRLGVDAKVRLGL</sequence>
<protein>
    <recommendedName>
        <fullName evidence="1">non-specific serine/threonine protein kinase</fullName>
        <ecNumber evidence="1">2.7.11.1</ecNumber>
    </recommendedName>
</protein>
<accession>A0A3Q9NQT6</accession>
<evidence type="ECO:0000256" key="8">
    <source>
        <dbReference type="ARBA" id="ARBA00048679"/>
    </source>
</evidence>
<evidence type="ECO:0000256" key="2">
    <source>
        <dbReference type="ARBA" id="ARBA00022527"/>
    </source>
</evidence>
<dbReference type="InterPro" id="IPR011009">
    <property type="entry name" value="Kinase-like_dom_sf"/>
</dbReference>
<evidence type="ECO:0000313" key="11">
    <source>
        <dbReference type="Proteomes" id="UP000283000"/>
    </source>
</evidence>
<gene>
    <name evidence="10" type="ORF">CXR23_07175</name>
</gene>
<evidence type="ECO:0000259" key="9">
    <source>
        <dbReference type="Pfam" id="PF01163"/>
    </source>
</evidence>
<evidence type="ECO:0000256" key="6">
    <source>
        <dbReference type="ARBA" id="ARBA00022840"/>
    </source>
</evidence>
<dbReference type="EC" id="2.7.11.1" evidence="1"/>
<name>A0A3Q9NQT6_BREAU</name>
<dbReference type="Gene3D" id="1.10.510.10">
    <property type="entry name" value="Transferase(Phosphotransferase) domain 1"/>
    <property type="match status" value="1"/>
</dbReference>
<dbReference type="Gene3D" id="3.30.200.20">
    <property type="entry name" value="Phosphorylase Kinase, domain 1"/>
    <property type="match status" value="1"/>
</dbReference>
<dbReference type="SUPFAM" id="SSF56112">
    <property type="entry name" value="Protein kinase-like (PK-like)"/>
    <property type="match status" value="1"/>
</dbReference>
<evidence type="ECO:0000256" key="3">
    <source>
        <dbReference type="ARBA" id="ARBA00022679"/>
    </source>
</evidence>
<comment type="catalytic activity">
    <reaction evidence="8">
        <text>L-seryl-[protein] + ATP = O-phospho-L-seryl-[protein] + ADP + H(+)</text>
        <dbReference type="Rhea" id="RHEA:17989"/>
        <dbReference type="Rhea" id="RHEA-COMP:9863"/>
        <dbReference type="Rhea" id="RHEA-COMP:11604"/>
        <dbReference type="ChEBI" id="CHEBI:15378"/>
        <dbReference type="ChEBI" id="CHEBI:29999"/>
        <dbReference type="ChEBI" id="CHEBI:30616"/>
        <dbReference type="ChEBI" id="CHEBI:83421"/>
        <dbReference type="ChEBI" id="CHEBI:456216"/>
        <dbReference type="EC" id="2.7.11.1"/>
    </reaction>
</comment>
<dbReference type="Pfam" id="PF01163">
    <property type="entry name" value="RIO1"/>
    <property type="match status" value="1"/>
</dbReference>
<keyword evidence="3" id="KW-0808">Transferase</keyword>
<evidence type="ECO:0000256" key="5">
    <source>
        <dbReference type="ARBA" id="ARBA00022777"/>
    </source>
</evidence>
<dbReference type="GO" id="GO:0005524">
    <property type="term" value="F:ATP binding"/>
    <property type="evidence" value="ECO:0007669"/>
    <property type="project" value="UniProtKB-KW"/>
</dbReference>
<feature type="domain" description="RIO-type" evidence="9">
    <location>
        <begin position="199"/>
        <end position="297"/>
    </location>
</feature>
<dbReference type="AlphaFoldDB" id="A0A3Q9NQT6"/>
<reference evidence="10 11" key="2">
    <citation type="submission" date="2019-01" db="EMBL/GenBank/DDBJ databases">
        <title>Comparative genomic analysis of Brevibacterium aurantiacum sheds light on its evolution and its adaptation to smear-ripened cheeses.</title>
        <authorList>
            <person name="Moineau S."/>
        </authorList>
    </citation>
    <scope>NUCLEOTIDE SEQUENCE [LARGE SCALE GENOMIC DNA]</scope>
    <source>
        <strain evidence="10 11">SMQ-1417</strain>
    </source>
</reference>
<evidence type="ECO:0000256" key="1">
    <source>
        <dbReference type="ARBA" id="ARBA00012513"/>
    </source>
</evidence>